<reference evidence="3 4" key="1">
    <citation type="journal article" date="2011" name="Stand. Genomic Sci.">
        <title>High quality draft genome sequence of Segniliparus rugosus CDC 945(T)= (ATCC BAA-974(T)).</title>
        <authorList>
            <person name="Earl A.M."/>
            <person name="Desjardins C.A."/>
            <person name="Fitzgerald M.G."/>
            <person name="Arachchi H.M."/>
            <person name="Zeng Q."/>
            <person name="Mehta T."/>
            <person name="Griggs A."/>
            <person name="Birren B.W."/>
            <person name="Toney N.C."/>
            <person name="Carr J."/>
            <person name="Posey J."/>
            <person name="Butler W.R."/>
        </authorList>
    </citation>
    <scope>NUCLEOTIDE SEQUENCE [LARGE SCALE GENOMIC DNA]</scope>
    <source>
        <strain evidence="4">ATCC BAA-974 / DSM 45345 / CCUG 50838 / CIP 108380 / JCM 13579 / CDC 945</strain>
    </source>
</reference>
<organism evidence="3 4">
    <name type="scientific">Segniliparus rugosus (strain ATCC BAA-974 / DSM 45345 / CCUG 50838 / CIP 108380 / JCM 13579 / CDC 945)</name>
    <dbReference type="NCBI Taxonomy" id="679197"/>
    <lineage>
        <taxon>Bacteria</taxon>
        <taxon>Bacillati</taxon>
        <taxon>Actinomycetota</taxon>
        <taxon>Actinomycetes</taxon>
        <taxon>Mycobacteriales</taxon>
        <taxon>Segniliparaceae</taxon>
        <taxon>Segniliparus</taxon>
    </lineage>
</organism>
<dbReference type="STRING" id="679197.HMPREF9336_04161"/>
<evidence type="ECO:0000313" key="4">
    <source>
        <dbReference type="Proteomes" id="UP000004816"/>
    </source>
</evidence>
<dbReference type="Proteomes" id="UP000004816">
    <property type="component" value="Unassembled WGS sequence"/>
</dbReference>
<dbReference type="InterPro" id="IPR038232">
    <property type="entry name" value="PknH-like_Extracell_sf"/>
</dbReference>
<feature type="domain" description="PknH-like extracellular" evidence="2">
    <location>
        <begin position="68"/>
        <end position="205"/>
    </location>
</feature>
<evidence type="ECO:0000256" key="1">
    <source>
        <dbReference type="SAM" id="SignalP"/>
    </source>
</evidence>
<dbReference type="EMBL" id="ACZI02000002">
    <property type="protein sequence ID" value="ERG69270.1"/>
    <property type="molecule type" value="Genomic_DNA"/>
</dbReference>
<name>U1M2E5_SEGRC</name>
<keyword evidence="1" id="KW-0732">Signal</keyword>
<gene>
    <name evidence="3" type="ORF">HMPREF9336_04161</name>
</gene>
<dbReference type="OrthoDB" id="4635187at2"/>
<feature type="signal peptide" evidence="1">
    <location>
        <begin position="1"/>
        <end position="27"/>
    </location>
</feature>
<dbReference type="RefSeq" id="WP_021030170.1">
    <property type="nucleotide sequence ID" value="NZ_KI391953.1"/>
</dbReference>
<dbReference type="AlphaFoldDB" id="U1M2E5"/>
<feature type="chain" id="PRO_5004616418" description="PknH-like extracellular domain-containing protein" evidence="1">
    <location>
        <begin position="28"/>
        <end position="224"/>
    </location>
</feature>
<sequence length="224" mass="23937">MLPCFRLRAAPLVLCAALSLASCTPHAAKKKTDDPDRSVGPIVADLSPELLSPQSDKKHKNPEEVAFVSVDPANCAGVAQEVDPPFLMHDPVTLNNGSWAQDSGRVSMIEEIVGVYHSDFEPEQAIASAAKTVESCQGTAFTIRTRISNAGTYRLLPHKDSGSPNILLWSFASTSRDWACDNALVAAYNAAVEITTCSFTNGTDVLSLAKGALDRINKLAKPLD</sequence>
<comment type="caution">
    <text evidence="3">The sequence shown here is derived from an EMBL/GenBank/DDBJ whole genome shotgun (WGS) entry which is preliminary data.</text>
</comment>
<dbReference type="eggNOG" id="ENOG5031HUE">
    <property type="taxonomic scope" value="Bacteria"/>
</dbReference>
<accession>U1M2E5</accession>
<keyword evidence="4" id="KW-1185">Reference proteome</keyword>
<dbReference type="Pfam" id="PF14032">
    <property type="entry name" value="PknH_C"/>
    <property type="match status" value="1"/>
</dbReference>
<protein>
    <recommendedName>
        <fullName evidence="2">PknH-like extracellular domain-containing protein</fullName>
    </recommendedName>
</protein>
<evidence type="ECO:0000313" key="3">
    <source>
        <dbReference type="EMBL" id="ERG69270.1"/>
    </source>
</evidence>
<dbReference type="HOGENOM" id="CLU_1336286_0_0_11"/>
<evidence type="ECO:0000259" key="2">
    <source>
        <dbReference type="Pfam" id="PF14032"/>
    </source>
</evidence>
<dbReference type="PROSITE" id="PS51257">
    <property type="entry name" value="PROKAR_LIPOPROTEIN"/>
    <property type="match status" value="1"/>
</dbReference>
<dbReference type="InterPro" id="IPR026954">
    <property type="entry name" value="PknH-like_Extracell"/>
</dbReference>
<dbReference type="Gene3D" id="3.40.1000.70">
    <property type="entry name" value="PknH-like extracellular domain"/>
    <property type="match status" value="1"/>
</dbReference>
<proteinExistence type="predicted"/>